<evidence type="ECO:0000256" key="1">
    <source>
        <dbReference type="SAM" id="Phobius"/>
    </source>
</evidence>
<keyword evidence="1" id="KW-0472">Membrane</keyword>
<accession>A0A1G6RAM5</accession>
<evidence type="ECO:0008006" key="4">
    <source>
        <dbReference type="Google" id="ProtNLM"/>
    </source>
</evidence>
<dbReference type="AlphaFoldDB" id="A0A1G6RAM5"/>
<evidence type="ECO:0000313" key="2">
    <source>
        <dbReference type="EMBL" id="SDD01483.1"/>
    </source>
</evidence>
<organism evidence="2 3">
    <name type="scientific">Actinokineospora iranica</name>
    <dbReference type="NCBI Taxonomy" id="1271860"/>
    <lineage>
        <taxon>Bacteria</taxon>
        <taxon>Bacillati</taxon>
        <taxon>Actinomycetota</taxon>
        <taxon>Actinomycetes</taxon>
        <taxon>Pseudonocardiales</taxon>
        <taxon>Pseudonocardiaceae</taxon>
        <taxon>Actinokineospora</taxon>
    </lineage>
</organism>
<keyword evidence="1" id="KW-0812">Transmembrane</keyword>
<dbReference type="Proteomes" id="UP000199501">
    <property type="component" value="Unassembled WGS sequence"/>
</dbReference>
<feature type="transmembrane region" description="Helical" evidence="1">
    <location>
        <begin position="28"/>
        <end position="45"/>
    </location>
</feature>
<dbReference type="InterPro" id="IPR025339">
    <property type="entry name" value="DUF4245"/>
</dbReference>
<name>A0A1G6RAM5_9PSEU</name>
<proteinExistence type="predicted"/>
<evidence type="ECO:0000313" key="3">
    <source>
        <dbReference type="Proteomes" id="UP000199501"/>
    </source>
</evidence>
<keyword evidence="3" id="KW-1185">Reference proteome</keyword>
<keyword evidence="1" id="KW-1133">Transmembrane helix</keyword>
<dbReference type="EMBL" id="FMZZ01000006">
    <property type="protein sequence ID" value="SDD01483.1"/>
    <property type="molecule type" value="Genomic_DNA"/>
</dbReference>
<dbReference type="STRING" id="1271860.SAMN05216174_106240"/>
<reference evidence="3" key="1">
    <citation type="submission" date="2016-10" db="EMBL/GenBank/DDBJ databases">
        <authorList>
            <person name="Varghese N."/>
            <person name="Submissions S."/>
        </authorList>
    </citation>
    <scope>NUCLEOTIDE SEQUENCE [LARGE SCALE GENOMIC DNA]</scope>
    <source>
        <strain evidence="3">IBRC-M 10403</strain>
    </source>
</reference>
<sequence length="204" mass="21236">MAVACDDGPVAQTPEPRAGRANHTLRDMVLSLLALLLILAPLVVFSRGCSFSPGPPDADPATAPTVDVAEHLGRAAASVDFPLRAPTVPDTWRANSSSTSRVRPVSVVVRAGWLTPDRFIQLSQSSAALEDLLPVETGQAAPAIGTMDVDGTVWTEFSGRRAEKAWAADLGGTTTLITGSATPDEFRVLASAAQAAGPLPKTTR</sequence>
<gene>
    <name evidence="2" type="ORF">SAMN05216174_106240</name>
</gene>
<dbReference type="Pfam" id="PF14030">
    <property type="entry name" value="DUF4245"/>
    <property type="match status" value="1"/>
</dbReference>
<protein>
    <recommendedName>
        <fullName evidence="4">DUF4245 domain-containing protein</fullName>
    </recommendedName>
</protein>